<comment type="caution">
    <text evidence="1">The sequence shown here is derived from an EMBL/GenBank/DDBJ whole genome shotgun (WGS) entry which is preliminary data.</text>
</comment>
<proteinExistence type="predicted"/>
<name>F0F218_9NEIS</name>
<reference evidence="1 2" key="1">
    <citation type="submission" date="2011-01" db="EMBL/GenBank/DDBJ databases">
        <authorList>
            <person name="Muzny D."/>
            <person name="Qin X."/>
            <person name="Deng J."/>
            <person name="Jiang H."/>
            <person name="Liu Y."/>
            <person name="Qu J."/>
            <person name="Song X.-Z."/>
            <person name="Zhang L."/>
            <person name="Thornton R."/>
            <person name="Coyle M."/>
            <person name="Francisco L."/>
            <person name="Jackson L."/>
            <person name="Javaid M."/>
            <person name="Korchina V."/>
            <person name="Kovar C."/>
            <person name="Mata R."/>
            <person name="Mathew T."/>
            <person name="Ngo R."/>
            <person name="Nguyen L."/>
            <person name="Nguyen N."/>
            <person name="Okwuonu G."/>
            <person name="Ongeri F."/>
            <person name="Pham C."/>
            <person name="Simmons D."/>
            <person name="Wilczek-Boney K."/>
            <person name="Hale W."/>
            <person name="Jakkamsetti A."/>
            <person name="Pham P."/>
            <person name="Ruth R."/>
            <person name="San Lucas F."/>
            <person name="Warren J."/>
            <person name="Zhang J."/>
            <person name="Zhao Z."/>
            <person name="Zhou C."/>
            <person name="Zhu D."/>
            <person name="Lee S."/>
            <person name="Bess C."/>
            <person name="Blankenburg K."/>
            <person name="Forbes L."/>
            <person name="Fu Q."/>
            <person name="Gubbala S."/>
            <person name="Hirani K."/>
            <person name="Jayaseelan J.C."/>
            <person name="Lara F."/>
            <person name="Munidasa M."/>
            <person name="Palculict T."/>
            <person name="Patil S."/>
            <person name="Pu L.-L."/>
            <person name="Saada N."/>
            <person name="Tang L."/>
            <person name="Weissenberger G."/>
            <person name="Zhu Y."/>
            <person name="Hemphill L."/>
            <person name="Shang Y."/>
            <person name="Youmans B."/>
            <person name="Ayvaz T."/>
            <person name="Ross M."/>
            <person name="Santibanez J."/>
            <person name="Aqrawi P."/>
            <person name="Gross S."/>
            <person name="Joshi V."/>
            <person name="Fowler G."/>
            <person name="Nazareth L."/>
            <person name="Reid J."/>
            <person name="Worley K."/>
            <person name="Petrosino J."/>
            <person name="Highlander S."/>
            <person name="Gibbs R."/>
        </authorList>
    </citation>
    <scope>NUCLEOTIDE SEQUENCE [LARGE SCALE GENOMIC DNA]</scope>
    <source>
        <strain evidence="1 2">ATCC 33394</strain>
    </source>
</reference>
<dbReference type="AlphaFoldDB" id="F0F218"/>
<keyword evidence="2" id="KW-1185">Reference proteome</keyword>
<accession>F0F218</accession>
<dbReference type="Proteomes" id="UP000004088">
    <property type="component" value="Unassembled WGS sequence"/>
</dbReference>
<gene>
    <name evidence="1" type="ORF">HMPREF9098_2153</name>
</gene>
<organism evidence="1 2">
    <name type="scientific">Kingella denitrificans ATCC 33394</name>
    <dbReference type="NCBI Taxonomy" id="888741"/>
    <lineage>
        <taxon>Bacteria</taxon>
        <taxon>Pseudomonadati</taxon>
        <taxon>Pseudomonadota</taxon>
        <taxon>Betaproteobacteria</taxon>
        <taxon>Neisseriales</taxon>
        <taxon>Neisseriaceae</taxon>
        <taxon>Kingella</taxon>
    </lineage>
</organism>
<protein>
    <submittedName>
        <fullName evidence="1">Uncharacterized protein</fullName>
    </submittedName>
</protein>
<evidence type="ECO:0000313" key="1">
    <source>
        <dbReference type="EMBL" id="EGC16318.1"/>
    </source>
</evidence>
<dbReference type="EMBL" id="AEWV01000042">
    <property type="protein sequence ID" value="EGC16318.1"/>
    <property type="molecule type" value="Genomic_DNA"/>
</dbReference>
<sequence length="39" mass="4096">MKVQAASMPFGTLLAFVAKAESKRLGGSAIKRKNAGECK</sequence>
<dbReference type="HOGENOM" id="CLU_3311144_0_0_4"/>
<evidence type="ECO:0000313" key="2">
    <source>
        <dbReference type="Proteomes" id="UP000004088"/>
    </source>
</evidence>